<dbReference type="InterPro" id="IPR050231">
    <property type="entry name" value="Iron_ascorbate_oxido_reductase"/>
</dbReference>
<organism evidence="3 4">
    <name type="scientific">Lingula anatina</name>
    <name type="common">Brachiopod</name>
    <name type="synonym">Lingula unguis</name>
    <dbReference type="NCBI Taxonomy" id="7574"/>
    <lineage>
        <taxon>Eukaryota</taxon>
        <taxon>Metazoa</taxon>
        <taxon>Spiralia</taxon>
        <taxon>Lophotrochozoa</taxon>
        <taxon>Brachiopoda</taxon>
        <taxon>Linguliformea</taxon>
        <taxon>Lingulata</taxon>
        <taxon>Lingulida</taxon>
        <taxon>Linguloidea</taxon>
        <taxon>Lingulidae</taxon>
        <taxon>Lingula</taxon>
    </lineage>
</organism>
<dbReference type="PRINTS" id="PR00682">
    <property type="entry name" value="IPNSYNTHASE"/>
</dbReference>
<dbReference type="Pfam" id="PF14226">
    <property type="entry name" value="DIOX_N"/>
    <property type="match status" value="1"/>
</dbReference>
<dbReference type="Gene3D" id="2.60.120.330">
    <property type="entry name" value="B-lactam Antibiotic, Isopenicillin N Synthase, Chain"/>
    <property type="match status" value="1"/>
</dbReference>
<proteinExistence type="inferred from homology"/>
<feature type="domain" description="Fe2OG dioxygenase" evidence="2">
    <location>
        <begin position="181"/>
        <end position="299"/>
    </location>
</feature>
<reference evidence="4" key="1">
    <citation type="submission" date="2025-08" db="UniProtKB">
        <authorList>
            <consortium name="RefSeq"/>
        </authorList>
    </citation>
    <scope>IDENTIFICATION</scope>
    <source>
        <tissue evidence="4">Gonads</tissue>
    </source>
</reference>
<dbReference type="GO" id="GO:0046872">
    <property type="term" value="F:metal ion binding"/>
    <property type="evidence" value="ECO:0007669"/>
    <property type="project" value="UniProtKB-KW"/>
</dbReference>
<accession>A0A1S3J807</accession>
<comment type="similarity">
    <text evidence="1">Belongs to the iron/ascorbate-dependent oxidoreductase family.</text>
</comment>
<keyword evidence="1" id="KW-0479">Metal-binding</keyword>
<dbReference type="OrthoDB" id="288590at2759"/>
<evidence type="ECO:0000256" key="1">
    <source>
        <dbReference type="RuleBase" id="RU003682"/>
    </source>
</evidence>
<dbReference type="InParanoid" id="A0A1S3J807"/>
<keyword evidence="1" id="KW-0408">Iron</keyword>
<protein>
    <submittedName>
        <fullName evidence="4">UPF0676 protein C1494.01 isoform X1</fullName>
    </submittedName>
</protein>
<dbReference type="InterPro" id="IPR027443">
    <property type="entry name" value="IPNS-like_sf"/>
</dbReference>
<sequence length="343" mass="38690">MATDHDRGDCSWIPIIDLKAFDITKEENEVDRKDLEKLANDVFKAFSTIGFVYVKNHGIPQDQIDNIFRLSDEFFAQPQETKDKFIRPMSDPAAIGYIPIGREYFDANKPADLKESFDAVPGSEYSQYWPNIPNFEEDVVKFHRTCAKLGLRLLKLIGMGLGLEDSEFFVKAHEKISSRASNNTAILRLLHYPPVKDGEGTGNYGKTNEYDFLPEQTRCGEHTDYGSMTLLFQDDTGGLEVQTVNGEFKPATPIPGTVVVNIADMMQRWTADGLKSTPHRVVPSNKRKARRSVIYFIDPDRSTIVRPLDGSNKYPPISYVNYLSQRFADTGMLEGNEVINTAA</sequence>
<dbReference type="InterPro" id="IPR026992">
    <property type="entry name" value="DIOX_N"/>
</dbReference>
<dbReference type="PANTHER" id="PTHR47990">
    <property type="entry name" value="2-OXOGLUTARATE (2OG) AND FE(II)-DEPENDENT OXYGENASE SUPERFAMILY PROTEIN-RELATED"/>
    <property type="match status" value="1"/>
</dbReference>
<dbReference type="InterPro" id="IPR005123">
    <property type="entry name" value="Oxoglu/Fe-dep_dioxygenase_dom"/>
</dbReference>
<gene>
    <name evidence="4" type="primary">LOC106170994</name>
</gene>
<dbReference type="PROSITE" id="PS51471">
    <property type="entry name" value="FE2OG_OXY"/>
    <property type="match status" value="1"/>
</dbReference>
<dbReference type="RefSeq" id="XP_013406537.1">
    <property type="nucleotide sequence ID" value="XM_013551083.1"/>
</dbReference>
<dbReference type="KEGG" id="lak:106170994"/>
<evidence type="ECO:0000259" key="2">
    <source>
        <dbReference type="PROSITE" id="PS51471"/>
    </source>
</evidence>
<keyword evidence="1" id="KW-0560">Oxidoreductase</keyword>
<evidence type="ECO:0000313" key="3">
    <source>
        <dbReference type="Proteomes" id="UP000085678"/>
    </source>
</evidence>
<dbReference type="AlphaFoldDB" id="A0A1S3J807"/>
<dbReference type="InterPro" id="IPR044861">
    <property type="entry name" value="IPNS-like_FE2OG_OXY"/>
</dbReference>
<evidence type="ECO:0000313" key="4">
    <source>
        <dbReference type="RefSeq" id="XP_013406537.1"/>
    </source>
</evidence>
<dbReference type="Pfam" id="PF03171">
    <property type="entry name" value="2OG-FeII_Oxy"/>
    <property type="match status" value="1"/>
</dbReference>
<keyword evidence="3" id="KW-1185">Reference proteome</keyword>
<dbReference type="FunFam" id="2.60.120.330:FF:000038">
    <property type="entry name" value="Si:dkey-10o6.2"/>
    <property type="match status" value="1"/>
</dbReference>
<dbReference type="SUPFAM" id="SSF51197">
    <property type="entry name" value="Clavaminate synthase-like"/>
    <property type="match status" value="1"/>
</dbReference>
<dbReference type="GeneID" id="106170994"/>
<dbReference type="Proteomes" id="UP000085678">
    <property type="component" value="Unplaced"/>
</dbReference>
<dbReference type="FunCoup" id="A0A1S3J807">
    <property type="interactions" value="10"/>
</dbReference>
<dbReference type="STRING" id="7574.A0A1S3J807"/>
<dbReference type="GO" id="GO:0016491">
    <property type="term" value="F:oxidoreductase activity"/>
    <property type="evidence" value="ECO:0007669"/>
    <property type="project" value="UniProtKB-KW"/>
</dbReference>
<name>A0A1S3J807_LINAN</name>